<proteinExistence type="predicted"/>
<dbReference type="InterPro" id="IPR017853">
    <property type="entry name" value="GH"/>
</dbReference>
<keyword evidence="3" id="KW-0378">Hydrolase</keyword>
<dbReference type="EMBL" id="QAYC01000016">
    <property type="protein sequence ID" value="PTW44469.1"/>
    <property type="molecule type" value="Genomic_DNA"/>
</dbReference>
<organism evidence="3 4">
    <name type="scientific">Rhodovulum kholense</name>
    <dbReference type="NCBI Taxonomy" id="453584"/>
    <lineage>
        <taxon>Bacteria</taxon>
        <taxon>Pseudomonadati</taxon>
        <taxon>Pseudomonadota</taxon>
        <taxon>Alphaproteobacteria</taxon>
        <taxon>Rhodobacterales</taxon>
        <taxon>Paracoccaceae</taxon>
        <taxon>Rhodovulum</taxon>
    </lineage>
</organism>
<dbReference type="InterPro" id="IPR001223">
    <property type="entry name" value="Glyco_hydro18_cat"/>
</dbReference>
<dbReference type="GO" id="GO:0016787">
    <property type="term" value="F:hydrolase activity"/>
    <property type="evidence" value="ECO:0007669"/>
    <property type="project" value="UniProtKB-KW"/>
</dbReference>
<feature type="chain" id="PRO_5034863790" evidence="1">
    <location>
        <begin position="21"/>
        <end position="339"/>
    </location>
</feature>
<dbReference type="Proteomes" id="UP000244037">
    <property type="component" value="Unassembled WGS sequence"/>
</dbReference>
<dbReference type="GO" id="GO:0005975">
    <property type="term" value="P:carbohydrate metabolic process"/>
    <property type="evidence" value="ECO:0007669"/>
    <property type="project" value="InterPro"/>
</dbReference>
<dbReference type="Gene3D" id="3.20.20.80">
    <property type="entry name" value="Glycosidases"/>
    <property type="match status" value="1"/>
</dbReference>
<reference evidence="3 4" key="1">
    <citation type="submission" date="2018-04" db="EMBL/GenBank/DDBJ databases">
        <title>Genomic Encyclopedia of Archaeal and Bacterial Type Strains, Phase II (KMG-II): from individual species to whole genera.</title>
        <authorList>
            <person name="Goeker M."/>
        </authorList>
    </citation>
    <scope>NUCLEOTIDE SEQUENCE [LARGE SCALE GENOMIC DNA]</scope>
    <source>
        <strain evidence="3 4">DSM 19783</strain>
    </source>
</reference>
<dbReference type="AlphaFoldDB" id="A0A8E2VJ06"/>
<accession>A0A8E2VJ06</accession>
<sequence length="339" mass="35711">MRILRIVVLAAITLPIGSLASADRVNLTYVEDAPVPIGSLTQSDFDDMTASDFSHFVFAFINFCTPKSGGGFTCPGTDPVVVWNIAATEDPDGTAKAMMQGLSEAGKSIYISIGGAENDETWSYFAGATHAEQAAAMSALSTFMTDYFVSGIDLDFETASHEGYRNFASSISENLSPVPPVSIAPFNCPGSPYSQLVWQYCNLVGSSQITPTLINRQYYAGGAQCQGWTGPSSQMPSQVADAIGRDLGTFACKDAEAITVAEAQLNPGIATLGTVGGNPSQANCEASNTGNTMYSGCADIVSTYVAAFEDIAGAAFWQWTSLKDQTSYAQEINTALAPD</sequence>
<keyword evidence="1" id="KW-0732">Signal</keyword>
<feature type="domain" description="GH18" evidence="2">
    <location>
        <begin position="48"/>
        <end position="176"/>
    </location>
</feature>
<evidence type="ECO:0000256" key="1">
    <source>
        <dbReference type="SAM" id="SignalP"/>
    </source>
</evidence>
<evidence type="ECO:0000313" key="3">
    <source>
        <dbReference type="EMBL" id="PTW44469.1"/>
    </source>
</evidence>
<dbReference type="SUPFAM" id="SSF51445">
    <property type="entry name" value="(Trans)glycosidases"/>
    <property type="match status" value="1"/>
</dbReference>
<protein>
    <submittedName>
        <fullName evidence="3">Glycosyl hydrolase family 18 (Putative chitinase)</fullName>
    </submittedName>
</protein>
<gene>
    <name evidence="3" type="ORF">C8N38_1165</name>
</gene>
<evidence type="ECO:0000259" key="2">
    <source>
        <dbReference type="Pfam" id="PF00704"/>
    </source>
</evidence>
<feature type="signal peptide" evidence="1">
    <location>
        <begin position="1"/>
        <end position="20"/>
    </location>
</feature>
<comment type="caution">
    <text evidence="3">The sequence shown here is derived from an EMBL/GenBank/DDBJ whole genome shotgun (WGS) entry which is preliminary data.</text>
</comment>
<dbReference type="Pfam" id="PF00704">
    <property type="entry name" value="Glyco_hydro_18"/>
    <property type="match status" value="1"/>
</dbReference>
<name>A0A8E2VJ06_9RHOB</name>
<keyword evidence="4" id="KW-1185">Reference proteome</keyword>
<evidence type="ECO:0000313" key="4">
    <source>
        <dbReference type="Proteomes" id="UP000244037"/>
    </source>
</evidence>